<accession>A0A1H3P0T7</accession>
<dbReference type="AlphaFoldDB" id="A0A1H3P0T7"/>
<dbReference type="EMBL" id="FNOY01000084">
    <property type="protein sequence ID" value="SDY94039.1"/>
    <property type="molecule type" value="Genomic_DNA"/>
</dbReference>
<dbReference type="OrthoDB" id="1070337at2"/>
<name>A0A1H3P0T7_9PROT</name>
<evidence type="ECO:0000313" key="2">
    <source>
        <dbReference type="Proteomes" id="UP000198640"/>
    </source>
</evidence>
<evidence type="ECO:0000313" key="1">
    <source>
        <dbReference type="EMBL" id="SDY94039.1"/>
    </source>
</evidence>
<protein>
    <submittedName>
        <fullName evidence="1">Uncharacterized protein</fullName>
    </submittedName>
</protein>
<dbReference type="RefSeq" id="WP_090415714.1">
    <property type="nucleotide sequence ID" value="NZ_FNOY01000084.1"/>
</dbReference>
<gene>
    <name evidence="1" type="ORF">SAMN05421881_10845</name>
</gene>
<keyword evidence="2" id="KW-1185">Reference proteome</keyword>
<reference evidence="1 2" key="1">
    <citation type="submission" date="2016-10" db="EMBL/GenBank/DDBJ databases">
        <authorList>
            <person name="de Groot N.N."/>
        </authorList>
    </citation>
    <scope>NUCLEOTIDE SEQUENCE [LARGE SCALE GENOMIC DNA]</scope>
    <source>
        <strain evidence="1 2">Nm1</strain>
    </source>
</reference>
<sequence>MRLGGFVHPWECSHDLATSARLLDHGRACAAGQAIDPLPVVRRLSEYLRLAEDNVSITD</sequence>
<organism evidence="1 2">
    <name type="scientific">Nitrosomonas halophila</name>
    <dbReference type="NCBI Taxonomy" id="44576"/>
    <lineage>
        <taxon>Bacteria</taxon>
        <taxon>Pseudomonadati</taxon>
        <taxon>Pseudomonadota</taxon>
        <taxon>Betaproteobacteria</taxon>
        <taxon>Nitrosomonadales</taxon>
        <taxon>Nitrosomonadaceae</taxon>
        <taxon>Nitrosomonas</taxon>
    </lineage>
</organism>
<proteinExistence type="predicted"/>
<dbReference type="Proteomes" id="UP000198640">
    <property type="component" value="Unassembled WGS sequence"/>
</dbReference>
<dbReference type="STRING" id="44576.SAMN05421881_10845"/>